<evidence type="ECO:0000259" key="6">
    <source>
        <dbReference type="PROSITE" id="PS51736"/>
    </source>
</evidence>
<dbReference type="GeneID" id="62779892"/>
<dbReference type="SUPFAM" id="SSF53041">
    <property type="entry name" value="Resolvase-like"/>
    <property type="match status" value="1"/>
</dbReference>
<dbReference type="RefSeq" id="WP_008540227.1">
    <property type="nucleotide sequence ID" value="NZ_JH601095.1"/>
</dbReference>
<evidence type="ECO:0000313" key="8">
    <source>
        <dbReference type="Proteomes" id="UP000005963"/>
    </source>
</evidence>
<dbReference type="InterPro" id="IPR006118">
    <property type="entry name" value="Recombinase_CS"/>
</dbReference>
<dbReference type="PROSITE" id="PS51736">
    <property type="entry name" value="RECOMBINASES_3"/>
    <property type="match status" value="1"/>
</dbReference>
<dbReference type="EMBL" id="ADMB01000109">
    <property type="protein sequence ID" value="EHR31834.1"/>
    <property type="molecule type" value="Genomic_DNA"/>
</dbReference>
<name>A0ABP2NGB1_9FIRM</name>
<gene>
    <name evidence="7" type="ORF">HMPREF9454_02490</name>
</gene>
<evidence type="ECO:0000256" key="1">
    <source>
        <dbReference type="ARBA" id="ARBA00009913"/>
    </source>
</evidence>
<protein>
    <recommendedName>
        <fullName evidence="6">Resolvase/invertase-type recombinase catalytic domain-containing protein</fullName>
    </recommendedName>
</protein>
<evidence type="ECO:0000313" key="7">
    <source>
        <dbReference type="EMBL" id="EHR31834.1"/>
    </source>
</evidence>
<proteinExistence type="inferred from homology"/>
<dbReference type="PANTHER" id="PTHR30461">
    <property type="entry name" value="DNA-INVERTASE FROM LAMBDOID PROPHAGE"/>
    <property type="match status" value="1"/>
</dbReference>
<sequence>MSNIEIFGYARVSSKDQNLNRQIDELKKYVKNEENILFDEQSGKDLERPGYKTLCLRLRKDDILYITELDRLGRNKNDIKEALTYFKKKGVIIRILDIPTTLMDFKGFGNMQKTIMDMVNSILIEVLSTQAQQEREKIKKRQKEGIEAARLRGKHLGRPKMDYPKDWYKFYSEWKAGERTAVSVFKYFGMSKNTFYRMVKNYEKHFDIKKGDN</sequence>
<dbReference type="InterPro" id="IPR050639">
    <property type="entry name" value="SSR_resolvase"/>
</dbReference>
<reference evidence="7 8" key="1">
    <citation type="submission" date="2012-01" db="EMBL/GenBank/DDBJ databases">
        <title>The Genome Sequence of Megamonas funiformis YIT 11815.</title>
        <authorList>
            <consortium name="The Broad Institute Genome Sequencing Platform"/>
            <person name="Earl A."/>
            <person name="Ward D."/>
            <person name="Feldgarden M."/>
            <person name="Gevers D."/>
            <person name="Morotomi M."/>
            <person name="Young S.K."/>
            <person name="Zeng Q."/>
            <person name="Gargeya S."/>
            <person name="Fitzgerald M."/>
            <person name="Haas B."/>
            <person name="Abouelleil A."/>
            <person name="Alvarado L."/>
            <person name="Arachchi H.M."/>
            <person name="Berlin A."/>
            <person name="Chapman S.B."/>
            <person name="Gearin G."/>
            <person name="Goldberg J."/>
            <person name="Griggs A."/>
            <person name="Gujja S."/>
            <person name="Hansen M."/>
            <person name="Heiman D."/>
            <person name="Howarth C."/>
            <person name="Larimer J."/>
            <person name="Lui A."/>
            <person name="MacDonald P.J.P."/>
            <person name="McCowen C."/>
            <person name="Montmayeur A."/>
            <person name="Murphy C."/>
            <person name="Neiman D."/>
            <person name="Pearson M."/>
            <person name="Priest M."/>
            <person name="Roberts A."/>
            <person name="Saif S."/>
            <person name="Shea T."/>
            <person name="Sisk P."/>
            <person name="Stolte C."/>
            <person name="Sykes S."/>
            <person name="Wortman J."/>
            <person name="Nusbaum C."/>
            <person name="Birren B."/>
        </authorList>
    </citation>
    <scope>NUCLEOTIDE SEQUENCE [LARGE SCALE GENOMIC DNA]</scope>
    <source>
        <strain evidence="7 8">YIT 11815</strain>
    </source>
</reference>
<keyword evidence="4" id="KW-0233">DNA recombination</keyword>
<dbReference type="SMART" id="SM00857">
    <property type="entry name" value="Resolvase"/>
    <property type="match status" value="1"/>
</dbReference>
<accession>A0ABP2NGB1</accession>
<dbReference type="CDD" id="cd03768">
    <property type="entry name" value="SR_ResInv"/>
    <property type="match status" value="1"/>
</dbReference>
<evidence type="ECO:0000256" key="3">
    <source>
        <dbReference type="ARBA" id="ARBA00023125"/>
    </source>
</evidence>
<dbReference type="Gene3D" id="3.40.50.1390">
    <property type="entry name" value="Resolvase, N-terminal catalytic domain"/>
    <property type="match status" value="1"/>
</dbReference>
<keyword evidence="8" id="KW-1185">Reference proteome</keyword>
<evidence type="ECO:0000256" key="4">
    <source>
        <dbReference type="ARBA" id="ARBA00023172"/>
    </source>
</evidence>
<comment type="similarity">
    <text evidence="1">Belongs to the site-specific recombinase resolvase family.</text>
</comment>
<organism evidence="7 8">
    <name type="scientific">Megamonas funiformis YIT 11815</name>
    <dbReference type="NCBI Taxonomy" id="742816"/>
    <lineage>
        <taxon>Bacteria</taxon>
        <taxon>Bacillati</taxon>
        <taxon>Bacillota</taxon>
        <taxon>Negativicutes</taxon>
        <taxon>Selenomonadales</taxon>
        <taxon>Selenomonadaceae</taxon>
        <taxon>Megamonas</taxon>
    </lineage>
</organism>
<dbReference type="InterPro" id="IPR036162">
    <property type="entry name" value="Resolvase-like_N_sf"/>
</dbReference>
<evidence type="ECO:0000256" key="5">
    <source>
        <dbReference type="PROSITE-ProRule" id="PRU10137"/>
    </source>
</evidence>
<dbReference type="InterPro" id="IPR006119">
    <property type="entry name" value="Resolv_N"/>
</dbReference>
<keyword evidence="2" id="KW-0229">DNA integration</keyword>
<comment type="caution">
    <text evidence="7">The sequence shown here is derived from an EMBL/GenBank/DDBJ whole genome shotgun (WGS) entry which is preliminary data.</text>
</comment>
<dbReference type="PANTHER" id="PTHR30461:SF26">
    <property type="entry name" value="RESOLVASE HOMOLOG YNEB"/>
    <property type="match status" value="1"/>
</dbReference>
<dbReference type="Pfam" id="PF00239">
    <property type="entry name" value="Resolvase"/>
    <property type="match status" value="1"/>
</dbReference>
<keyword evidence="3" id="KW-0238">DNA-binding</keyword>
<dbReference type="PROSITE" id="PS00397">
    <property type="entry name" value="RECOMBINASES_1"/>
    <property type="match status" value="1"/>
</dbReference>
<dbReference type="Proteomes" id="UP000005963">
    <property type="component" value="Unassembled WGS sequence"/>
</dbReference>
<evidence type="ECO:0000256" key="2">
    <source>
        <dbReference type="ARBA" id="ARBA00022908"/>
    </source>
</evidence>
<feature type="active site" description="O-(5'-phospho-DNA)-serine intermediate" evidence="5">
    <location>
        <position position="13"/>
    </location>
</feature>
<feature type="domain" description="Resolvase/invertase-type recombinase catalytic" evidence="6">
    <location>
        <begin position="5"/>
        <end position="153"/>
    </location>
</feature>